<keyword evidence="3" id="KW-1185">Reference proteome</keyword>
<dbReference type="InterPro" id="IPR036812">
    <property type="entry name" value="NAD(P)_OxRdtase_dom_sf"/>
</dbReference>
<evidence type="ECO:0000259" key="1">
    <source>
        <dbReference type="Pfam" id="PF00248"/>
    </source>
</evidence>
<reference evidence="2" key="1">
    <citation type="submission" date="2023-06" db="EMBL/GenBank/DDBJ databases">
        <title>Survivors Of The Sea: Transcriptome response of Skeletonema marinoi to long-term dormancy.</title>
        <authorList>
            <person name="Pinder M.I.M."/>
            <person name="Kourtchenko O."/>
            <person name="Robertson E.K."/>
            <person name="Larsson T."/>
            <person name="Maumus F."/>
            <person name="Osuna-Cruz C.M."/>
            <person name="Vancaester E."/>
            <person name="Stenow R."/>
            <person name="Vandepoele K."/>
            <person name="Ploug H."/>
            <person name="Bruchert V."/>
            <person name="Godhe A."/>
            <person name="Topel M."/>
        </authorList>
    </citation>
    <scope>NUCLEOTIDE SEQUENCE</scope>
    <source>
        <strain evidence="2">R05AC</strain>
    </source>
</reference>
<organism evidence="2 3">
    <name type="scientific">Skeletonema marinoi</name>
    <dbReference type="NCBI Taxonomy" id="267567"/>
    <lineage>
        <taxon>Eukaryota</taxon>
        <taxon>Sar</taxon>
        <taxon>Stramenopiles</taxon>
        <taxon>Ochrophyta</taxon>
        <taxon>Bacillariophyta</taxon>
        <taxon>Coscinodiscophyceae</taxon>
        <taxon>Thalassiosirophycidae</taxon>
        <taxon>Thalassiosirales</taxon>
        <taxon>Skeletonemataceae</taxon>
        <taxon>Skeletonema</taxon>
        <taxon>Skeletonema marinoi-dohrnii complex</taxon>
    </lineage>
</organism>
<dbReference type="PROSITE" id="PS00062">
    <property type="entry name" value="ALDOKETO_REDUCTASE_2"/>
    <property type="match status" value="1"/>
</dbReference>
<dbReference type="GO" id="GO:0016491">
    <property type="term" value="F:oxidoreductase activity"/>
    <property type="evidence" value="ECO:0007669"/>
    <property type="project" value="UniProtKB-KW"/>
</dbReference>
<comment type="caution">
    <text evidence="2">The sequence shown here is derived from an EMBL/GenBank/DDBJ whole genome shotgun (WGS) entry which is preliminary data.</text>
</comment>
<feature type="domain" description="NADP-dependent oxidoreductase" evidence="1">
    <location>
        <begin position="56"/>
        <end position="158"/>
    </location>
</feature>
<dbReference type="EC" id="1.1.1.-" evidence="2"/>
<dbReference type="SUPFAM" id="SSF51430">
    <property type="entry name" value="NAD(P)-linked oxidoreductase"/>
    <property type="match status" value="1"/>
</dbReference>
<protein>
    <submittedName>
        <fullName evidence="2">Aldo-keto reductase family protein</fullName>
        <ecNumber evidence="2">1.1.1.-</ecNumber>
    </submittedName>
</protein>
<dbReference type="InterPro" id="IPR020471">
    <property type="entry name" value="AKR"/>
</dbReference>
<dbReference type="PANTHER" id="PTHR43827">
    <property type="entry name" value="2,5-DIKETO-D-GLUCONIC ACID REDUCTASE"/>
    <property type="match status" value="1"/>
</dbReference>
<evidence type="ECO:0000313" key="2">
    <source>
        <dbReference type="EMBL" id="KAK1748789.1"/>
    </source>
</evidence>
<dbReference type="PANTHER" id="PTHR43827:SF8">
    <property type="entry name" value="ALDO_KETO REDUCTASE FAMILY PROTEIN"/>
    <property type="match status" value="1"/>
</dbReference>
<evidence type="ECO:0000313" key="3">
    <source>
        <dbReference type="Proteomes" id="UP001224775"/>
    </source>
</evidence>
<dbReference type="Gene3D" id="3.20.20.100">
    <property type="entry name" value="NADP-dependent oxidoreductase domain"/>
    <property type="match status" value="1"/>
</dbReference>
<sequence length="197" mass="23135">MSASTLQRGSCRRWLDSCSKRVEPQKRRFVAANEVLRLGAHSEDNIPYDKDAPLETRVRQSLALSLQNLQTDYIDSWVMHGPENNWDDHFEVWRTMEEAVDEGKVRQLGMSNFYRLEDVEWAYNHARIKPKVVQNRFYSDSGHDVEIRTFCEENDIEYQSFWTLTANRDAYSHPEALEFAKKKDCLQKGCSTPSVWH</sequence>
<dbReference type="Pfam" id="PF00248">
    <property type="entry name" value="Aldo_ket_red"/>
    <property type="match status" value="1"/>
</dbReference>
<dbReference type="EMBL" id="JATAAI010000001">
    <property type="protein sequence ID" value="KAK1748789.1"/>
    <property type="molecule type" value="Genomic_DNA"/>
</dbReference>
<name>A0AAD8YNL8_9STRA</name>
<keyword evidence="2" id="KW-0560">Oxidoreductase</keyword>
<proteinExistence type="predicted"/>
<accession>A0AAD8YNL8</accession>
<gene>
    <name evidence="2" type="ORF">QTG54_000728</name>
</gene>
<dbReference type="AlphaFoldDB" id="A0AAD8YNL8"/>
<dbReference type="InterPro" id="IPR018170">
    <property type="entry name" value="Aldo/ket_reductase_CS"/>
</dbReference>
<dbReference type="Proteomes" id="UP001224775">
    <property type="component" value="Unassembled WGS sequence"/>
</dbReference>
<dbReference type="InterPro" id="IPR023210">
    <property type="entry name" value="NADP_OxRdtase_dom"/>
</dbReference>
<dbReference type="PRINTS" id="PR00069">
    <property type="entry name" value="ALDKETRDTASE"/>
</dbReference>